<protein>
    <recommendedName>
        <fullName evidence="3">DUF4169 family protein</fullName>
    </recommendedName>
</protein>
<evidence type="ECO:0008006" key="3">
    <source>
        <dbReference type="Google" id="ProtNLM"/>
    </source>
</evidence>
<sequence>MTGSTEKDRRTQRLAAALRDNLKRRKAQARSRVDGAEARGPEGLADEAPAEPSTRPTKPL</sequence>
<organism evidence="2">
    <name type="scientific">Alsobacter sp. KACC 23698</name>
    <dbReference type="NCBI Taxonomy" id="3149229"/>
    <lineage>
        <taxon>Bacteria</taxon>
        <taxon>Pseudomonadati</taxon>
        <taxon>Pseudomonadota</taxon>
        <taxon>Alphaproteobacteria</taxon>
        <taxon>Hyphomicrobiales</taxon>
        <taxon>Alsobacteraceae</taxon>
        <taxon>Alsobacter</taxon>
    </lineage>
</organism>
<proteinExistence type="predicted"/>
<accession>A0AAU7JH77</accession>
<feature type="region of interest" description="Disordered" evidence="1">
    <location>
        <begin position="21"/>
        <end position="60"/>
    </location>
</feature>
<evidence type="ECO:0000313" key="2">
    <source>
        <dbReference type="EMBL" id="XBO39626.1"/>
    </source>
</evidence>
<dbReference type="EMBL" id="CP157484">
    <property type="protein sequence ID" value="XBO39626.1"/>
    <property type="molecule type" value="Genomic_DNA"/>
</dbReference>
<reference evidence="2" key="1">
    <citation type="submission" date="2024-05" db="EMBL/GenBank/DDBJ databases">
        <authorList>
            <person name="Kim S."/>
            <person name="Heo J."/>
            <person name="Choi H."/>
            <person name="Choi Y."/>
            <person name="Kwon S.-W."/>
            <person name="Kim Y."/>
        </authorList>
    </citation>
    <scope>NUCLEOTIDE SEQUENCE</scope>
    <source>
        <strain evidence="2">KACC 23698</strain>
    </source>
</reference>
<dbReference type="RefSeq" id="WP_406856471.1">
    <property type="nucleotide sequence ID" value="NZ_CP157484.1"/>
</dbReference>
<feature type="compositionally biased region" description="Basic and acidic residues" evidence="1">
    <location>
        <begin position="31"/>
        <end position="40"/>
    </location>
</feature>
<name>A0AAU7JH77_9HYPH</name>
<evidence type="ECO:0000256" key="1">
    <source>
        <dbReference type="SAM" id="MobiDB-lite"/>
    </source>
</evidence>
<dbReference type="AlphaFoldDB" id="A0AAU7JH77"/>
<gene>
    <name evidence="2" type="ORF">ABEG18_02250</name>
</gene>